<feature type="region of interest" description="Disordered" evidence="1">
    <location>
        <begin position="98"/>
        <end position="134"/>
    </location>
</feature>
<name>A0ABD3GT70_9MARC</name>
<organism evidence="2 3">
    <name type="scientific">Riccia sorocarpa</name>
    <dbReference type="NCBI Taxonomy" id="122646"/>
    <lineage>
        <taxon>Eukaryota</taxon>
        <taxon>Viridiplantae</taxon>
        <taxon>Streptophyta</taxon>
        <taxon>Embryophyta</taxon>
        <taxon>Marchantiophyta</taxon>
        <taxon>Marchantiopsida</taxon>
        <taxon>Marchantiidae</taxon>
        <taxon>Marchantiales</taxon>
        <taxon>Ricciaceae</taxon>
        <taxon>Riccia</taxon>
    </lineage>
</organism>
<dbReference type="EMBL" id="JBJQOH010000007">
    <property type="protein sequence ID" value="KAL3681569.1"/>
    <property type="molecule type" value="Genomic_DNA"/>
</dbReference>
<comment type="caution">
    <text evidence="2">The sequence shown here is derived from an EMBL/GenBank/DDBJ whole genome shotgun (WGS) entry which is preliminary data.</text>
</comment>
<proteinExistence type="predicted"/>
<dbReference type="AlphaFoldDB" id="A0ABD3GT70"/>
<evidence type="ECO:0000313" key="3">
    <source>
        <dbReference type="Proteomes" id="UP001633002"/>
    </source>
</evidence>
<feature type="compositionally biased region" description="Polar residues" evidence="1">
    <location>
        <begin position="106"/>
        <end position="117"/>
    </location>
</feature>
<evidence type="ECO:0000256" key="1">
    <source>
        <dbReference type="SAM" id="MobiDB-lite"/>
    </source>
</evidence>
<dbReference type="Proteomes" id="UP001633002">
    <property type="component" value="Unassembled WGS sequence"/>
</dbReference>
<accession>A0ABD3GT70</accession>
<protein>
    <submittedName>
        <fullName evidence="2">Uncharacterized protein</fullName>
    </submittedName>
</protein>
<reference evidence="2 3" key="1">
    <citation type="submission" date="2024-09" db="EMBL/GenBank/DDBJ databases">
        <title>Chromosome-scale assembly of Riccia sorocarpa.</title>
        <authorList>
            <person name="Paukszto L."/>
        </authorList>
    </citation>
    <scope>NUCLEOTIDE SEQUENCE [LARGE SCALE GENOMIC DNA]</scope>
    <source>
        <strain evidence="2">LP-2024</strain>
        <tissue evidence="2">Aerial parts of the thallus</tissue>
    </source>
</reference>
<evidence type="ECO:0000313" key="2">
    <source>
        <dbReference type="EMBL" id="KAL3681569.1"/>
    </source>
</evidence>
<sequence length="507" mass="56279">MQSVGENSVLLKCAYTGECEYLETNPDSQSVEVQASYLAVRFRLSSESIYVSREIVSESSEVATRSIRAIENGTARSWRLEEGTSNVVFGRTHAQLKPLVEDDGQQTDSDVSPQRNTPEVVHLTPSPPIVRPNDSDPYPGWSGIPRDPHLLSAFDAAMTVSAACELGKLDLKTFSYKRVMELPNNYDGNTIFELPPVDAREAMRRNGFRTRMDRHGHKCPHCNSPAMCSKSCSAKMFFLPPSKGKKTSPPPEEAAHISRCAIHVGTHCHPPRSSAPRHLVQLVEDTVKEEFNKNPRVSPSIVRRRATASVVEKLKSSGLTVDMSEEEKKALFLGISSVANPDKVLNMIKSIRRSSAPMGELSEIASMQKNTMFRTVQRSLFPGQADKDSGCFVFKMPDLGPGSGVDLVNRMRVGGDLHGAWVMWDVMHRIESKWCTMGIHVYDTVQRCLSTIAICELKSEDSASMEIPWKLINSVMIENGHQPAEFHGFMADNAEAGWIAVRNVFLE</sequence>
<keyword evidence="3" id="KW-1185">Reference proteome</keyword>
<gene>
    <name evidence="2" type="ORF">R1sor_024525</name>
</gene>